<feature type="region of interest" description="Disordered" evidence="1">
    <location>
        <begin position="337"/>
        <end position="360"/>
    </location>
</feature>
<evidence type="ECO:0000313" key="3">
    <source>
        <dbReference type="Proteomes" id="UP000507470"/>
    </source>
</evidence>
<sequence>MPDEISSGPSSTQSSRQSSREDDCLPKSTQSSRQSSREDDCLPKTMQSSRQSSRENECLFNMTQSSRQSSRENECVSYITQSSRQSSREDLPKTPPVSFAQSPSSMTFNEGTVTRSTMTKKQKPRNFDPSQRRVSEQDNIQPNIVVPNIPPVSTNTSTKPTSATYTQPSFSNVSSASFRIAPTPVSINSASNFVPIPRGVRAASEPVVPGNVVSSYKQNVITPNPMTTTTSWFSSTVIPSTPNGEQNMITAPPCSSEASQRLIPASQSKVSNSQPRTTTTSINIPKPNVGFVVPKIMSGAEAAGYSPPGLETYDNVSKAFPVPSTADFIPQTSSVATGTNTVLPNRGLPRKPKTEYGNKNNNSVVNTATLMAMVSDEGDIGVDTIIKSVETVCRGVRDDSNIPSNSNNFPPSSNVNVRVDRRFSTGNANVPTQTNCNFRTANLPTISARDFSPTTQNRSISPNSGPRRTVRPKKKISR</sequence>
<dbReference type="EMBL" id="CACVKT020004327">
    <property type="protein sequence ID" value="CAC5389328.1"/>
    <property type="molecule type" value="Genomic_DNA"/>
</dbReference>
<feature type="region of interest" description="Disordered" evidence="1">
    <location>
        <begin position="1"/>
        <end position="166"/>
    </location>
</feature>
<gene>
    <name evidence="2" type="ORF">MCOR_24499</name>
</gene>
<dbReference type="Proteomes" id="UP000507470">
    <property type="component" value="Unassembled WGS sequence"/>
</dbReference>
<proteinExistence type="predicted"/>
<protein>
    <submittedName>
        <fullName evidence="2">Uncharacterized protein</fullName>
    </submittedName>
</protein>
<dbReference type="AlphaFoldDB" id="A0A6J8BZ31"/>
<dbReference type="OrthoDB" id="6161879at2759"/>
<keyword evidence="3" id="KW-1185">Reference proteome</keyword>
<reference evidence="2 3" key="1">
    <citation type="submission" date="2020-06" db="EMBL/GenBank/DDBJ databases">
        <authorList>
            <person name="Li R."/>
            <person name="Bekaert M."/>
        </authorList>
    </citation>
    <scope>NUCLEOTIDE SEQUENCE [LARGE SCALE GENOMIC DNA]</scope>
    <source>
        <strain evidence="3">wild</strain>
    </source>
</reference>
<feature type="compositionally biased region" description="Basic residues" evidence="1">
    <location>
        <begin position="468"/>
        <end position="478"/>
    </location>
</feature>
<feature type="compositionally biased region" description="Low complexity" evidence="1">
    <location>
        <begin position="1"/>
        <end position="17"/>
    </location>
</feature>
<evidence type="ECO:0000256" key="1">
    <source>
        <dbReference type="SAM" id="MobiDB-lite"/>
    </source>
</evidence>
<feature type="compositionally biased region" description="Polar residues" evidence="1">
    <location>
        <begin position="153"/>
        <end position="166"/>
    </location>
</feature>
<accession>A0A6J8BZ31</accession>
<evidence type="ECO:0000313" key="2">
    <source>
        <dbReference type="EMBL" id="CAC5389328.1"/>
    </source>
</evidence>
<feature type="compositionally biased region" description="Polar residues" evidence="1">
    <location>
        <begin position="452"/>
        <end position="466"/>
    </location>
</feature>
<feature type="region of interest" description="Disordered" evidence="1">
    <location>
        <begin position="447"/>
        <end position="478"/>
    </location>
</feature>
<feature type="compositionally biased region" description="Polar residues" evidence="1">
    <location>
        <begin position="99"/>
        <end position="117"/>
    </location>
</feature>
<name>A0A6J8BZ31_MYTCO</name>
<organism evidence="2 3">
    <name type="scientific">Mytilus coruscus</name>
    <name type="common">Sea mussel</name>
    <dbReference type="NCBI Taxonomy" id="42192"/>
    <lineage>
        <taxon>Eukaryota</taxon>
        <taxon>Metazoa</taxon>
        <taxon>Spiralia</taxon>
        <taxon>Lophotrochozoa</taxon>
        <taxon>Mollusca</taxon>
        <taxon>Bivalvia</taxon>
        <taxon>Autobranchia</taxon>
        <taxon>Pteriomorphia</taxon>
        <taxon>Mytilida</taxon>
        <taxon>Mytiloidea</taxon>
        <taxon>Mytilidae</taxon>
        <taxon>Mytilinae</taxon>
        <taxon>Mytilus</taxon>
    </lineage>
</organism>